<reference evidence="2" key="1">
    <citation type="submission" date="2023-06" db="EMBL/GenBank/DDBJ databases">
        <authorList>
            <consortium name="Lawrence Berkeley National Laboratory"/>
            <person name="Ahrendt S."/>
            <person name="Sahu N."/>
            <person name="Indic B."/>
            <person name="Wong-Bajracharya J."/>
            <person name="Merenyi Z."/>
            <person name="Ke H.-M."/>
            <person name="Monk M."/>
            <person name="Kocsube S."/>
            <person name="Drula E."/>
            <person name="Lipzen A."/>
            <person name="Balint B."/>
            <person name="Henrissat B."/>
            <person name="Andreopoulos B."/>
            <person name="Martin F.M."/>
            <person name="Harder C.B."/>
            <person name="Rigling D."/>
            <person name="Ford K.L."/>
            <person name="Foster G.D."/>
            <person name="Pangilinan J."/>
            <person name="Papanicolaou A."/>
            <person name="Barry K."/>
            <person name="LaButti K."/>
            <person name="Viragh M."/>
            <person name="Koriabine M."/>
            <person name="Yan M."/>
            <person name="Riley R."/>
            <person name="Champramary S."/>
            <person name="Plett K.L."/>
            <person name="Tsai I.J."/>
            <person name="Slot J."/>
            <person name="Sipos G."/>
            <person name="Plett J."/>
            <person name="Nagy L.G."/>
            <person name="Grigoriev I.V."/>
        </authorList>
    </citation>
    <scope>NUCLEOTIDE SEQUENCE</scope>
    <source>
        <strain evidence="2">CCBAS 213</strain>
    </source>
</reference>
<evidence type="ECO:0000313" key="2">
    <source>
        <dbReference type="EMBL" id="KAK0469708.1"/>
    </source>
</evidence>
<dbReference type="Gene3D" id="3.40.50.300">
    <property type="entry name" value="P-loop containing nucleotide triphosphate hydrolases"/>
    <property type="match status" value="1"/>
</dbReference>
<evidence type="ECO:0000259" key="1">
    <source>
        <dbReference type="Pfam" id="PF13087"/>
    </source>
</evidence>
<dbReference type="InterPro" id="IPR045055">
    <property type="entry name" value="DNA2/NAM7-like"/>
</dbReference>
<dbReference type="RefSeq" id="XP_060339501.1">
    <property type="nucleotide sequence ID" value="XM_060482672.1"/>
</dbReference>
<name>A0AA39TY40_ARMTA</name>
<dbReference type="Pfam" id="PF13087">
    <property type="entry name" value="AAA_12"/>
    <property type="match status" value="1"/>
</dbReference>
<sequence length="119" mass="13389">MNYKIITPYDGQRNQIQSHMKNDGLDWQDKCFNVDSFQGNEEDYIIISLVRSHSIGFLKSLRRTNVMLTRCKKGMYILTSCSFIDGAGGSSLAGELADHVGEEAWLTVEDVIQGRIGLK</sequence>
<dbReference type="GO" id="GO:0003724">
    <property type="term" value="F:RNA helicase activity"/>
    <property type="evidence" value="ECO:0007669"/>
    <property type="project" value="TreeGrafter"/>
</dbReference>
<keyword evidence="3" id="KW-1185">Reference proteome</keyword>
<organism evidence="2 3">
    <name type="scientific">Armillaria tabescens</name>
    <name type="common">Ringless honey mushroom</name>
    <name type="synonym">Agaricus tabescens</name>
    <dbReference type="NCBI Taxonomy" id="1929756"/>
    <lineage>
        <taxon>Eukaryota</taxon>
        <taxon>Fungi</taxon>
        <taxon>Dikarya</taxon>
        <taxon>Basidiomycota</taxon>
        <taxon>Agaricomycotina</taxon>
        <taxon>Agaricomycetes</taxon>
        <taxon>Agaricomycetidae</taxon>
        <taxon>Agaricales</taxon>
        <taxon>Marasmiineae</taxon>
        <taxon>Physalacriaceae</taxon>
        <taxon>Desarmillaria</taxon>
    </lineage>
</organism>
<dbReference type="EMBL" id="JAUEPS010000001">
    <property type="protein sequence ID" value="KAK0469708.1"/>
    <property type="molecule type" value="Genomic_DNA"/>
</dbReference>
<protein>
    <submittedName>
        <fullName evidence="2">AAA domain-containing protein</fullName>
    </submittedName>
</protein>
<accession>A0AA39TY40</accession>
<gene>
    <name evidence="2" type="ORF">EV420DRAFT_58405</name>
</gene>
<dbReference type="SUPFAM" id="SSF52540">
    <property type="entry name" value="P-loop containing nucleoside triphosphate hydrolases"/>
    <property type="match status" value="1"/>
</dbReference>
<feature type="domain" description="DNA2/NAM7 helicase-like C-terminal" evidence="1">
    <location>
        <begin position="5"/>
        <end position="80"/>
    </location>
</feature>
<dbReference type="CDD" id="cd18808">
    <property type="entry name" value="SF1_C_Upf1"/>
    <property type="match status" value="1"/>
</dbReference>
<dbReference type="GeneID" id="85366220"/>
<comment type="caution">
    <text evidence="2">The sequence shown here is derived from an EMBL/GenBank/DDBJ whole genome shotgun (WGS) entry which is preliminary data.</text>
</comment>
<evidence type="ECO:0000313" key="3">
    <source>
        <dbReference type="Proteomes" id="UP001175211"/>
    </source>
</evidence>
<dbReference type="GO" id="GO:0000184">
    <property type="term" value="P:nuclear-transcribed mRNA catabolic process, nonsense-mediated decay"/>
    <property type="evidence" value="ECO:0007669"/>
    <property type="project" value="TreeGrafter"/>
</dbReference>
<dbReference type="AlphaFoldDB" id="A0AA39TY40"/>
<dbReference type="Proteomes" id="UP001175211">
    <property type="component" value="Unassembled WGS sequence"/>
</dbReference>
<dbReference type="PANTHER" id="PTHR10887:SF364">
    <property type="entry name" value="REGULATOR OF NONSENSE TRANSCRIPTS 1"/>
    <property type="match status" value="1"/>
</dbReference>
<dbReference type="InterPro" id="IPR041679">
    <property type="entry name" value="DNA2/NAM7-like_C"/>
</dbReference>
<dbReference type="PANTHER" id="PTHR10887">
    <property type="entry name" value="DNA2/NAM7 HELICASE FAMILY"/>
    <property type="match status" value="1"/>
</dbReference>
<proteinExistence type="predicted"/>
<dbReference type="InterPro" id="IPR047187">
    <property type="entry name" value="SF1_C_Upf1"/>
</dbReference>
<dbReference type="GO" id="GO:0005737">
    <property type="term" value="C:cytoplasm"/>
    <property type="evidence" value="ECO:0007669"/>
    <property type="project" value="TreeGrafter"/>
</dbReference>
<dbReference type="InterPro" id="IPR027417">
    <property type="entry name" value="P-loop_NTPase"/>
</dbReference>